<dbReference type="GeneID" id="109476951"/>
<evidence type="ECO:0000256" key="2">
    <source>
        <dbReference type="SAM" id="MobiDB-lite"/>
    </source>
</evidence>
<protein>
    <submittedName>
        <fullName evidence="4">Uncharacterized protein LOC109476951</fullName>
    </submittedName>
</protein>
<sequence length="840" mass="96396">MSKPEVRRERSRKNDENRGENTTPPISRDVVSSDRDAPDNMNLSSSDSSQLTLSDTSLSELCDLQAVQDAGSKESLTSHWAEYTSMTKDMITKYKEKCRRLKDQNKKLKNKLKVQKDNNDLQTESLKQQMEDYKREKDSANTSLAQLCAELKDMRLKLHSEQMLRQEMEETLRTLGHGEFFPSHHKDKVERLQEELDLAVFMKDEVDMRLLEEKEKNLVLQKELTRTADVIKDLEITLSRTTRTLDVQQEANLAAETEIKKKLREAQENFDMATEKLQTTFSLLQIKTADFEELRRHLALMEEHNTNSNNNNNNTNMVKLEDYQMLEERFAIEVSSLESDLEGLHKTNKHLRVELENVRRVADVVKDLEMNLSRTTRTLDVQQEAHLAAETEMKKKLREIVSFKPISRNNLVVTPPQIVSFKPISRNNLVVTQPQIVSFKPISRTNLVVTQPEIVSFKPISRTNLVVTQPEIVSFKPISRTNLVVTPPQIVSFKPISRTNLVVTQPHIVSFEPTSTNKLAITEPTLCYFDPDITEAGISTKPELLKEKEDVDTYSNDCGDGSQPDQFYIIELEAELTAARLSNTIKDEEIQDLRSQNLKLTVELEEEQMKCSNDCGDGSQPDQFYIIEMEAELTAARLSNTIKDDTIQELRSQILELTVELEEEHKKYSNDCGDGPQPDQFYIIELEAELTAARLLNTIKDDDILELRSQILELTVELEEEHKKVACQTIDLEAMKACQESLEEQLNNTSVTMDMTGEKPNIRHSLSSTDYSTDWEEESLSSTDYSTDWEEESLSSADYSTDWEEESLSSADYSTDWEEESLSSADYSTDWEEESLSLRI</sequence>
<feature type="compositionally biased region" description="Basic and acidic residues" evidence="2">
    <location>
        <begin position="1"/>
        <end position="19"/>
    </location>
</feature>
<gene>
    <name evidence="4" type="primary">LOC109476951</name>
</gene>
<name>A0A6P4ZHM6_BRABE</name>
<dbReference type="KEGG" id="bbel:109476951"/>
<proteinExistence type="predicted"/>
<reference evidence="4" key="1">
    <citation type="submission" date="2025-08" db="UniProtKB">
        <authorList>
            <consortium name="RefSeq"/>
        </authorList>
    </citation>
    <scope>IDENTIFICATION</scope>
    <source>
        <tissue evidence="4">Gonad</tissue>
    </source>
</reference>
<evidence type="ECO:0000313" key="3">
    <source>
        <dbReference type="Proteomes" id="UP000515135"/>
    </source>
</evidence>
<feature type="compositionally biased region" description="Acidic residues" evidence="2">
    <location>
        <begin position="829"/>
        <end position="840"/>
    </location>
</feature>
<dbReference type="Proteomes" id="UP000515135">
    <property type="component" value="Unplaced"/>
</dbReference>
<feature type="region of interest" description="Disordered" evidence="2">
    <location>
        <begin position="754"/>
        <end position="840"/>
    </location>
</feature>
<dbReference type="AlphaFoldDB" id="A0A6P4ZHM6"/>
<feature type="coiled-coil region" evidence="1">
    <location>
        <begin position="91"/>
        <end position="171"/>
    </location>
</feature>
<organism evidence="3 4">
    <name type="scientific">Branchiostoma belcheri</name>
    <name type="common">Amphioxus</name>
    <dbReference type="NCBI Taxonomy" id="7741"/>
    <lineage>
        <taxon>Eukaryota</taxon>
        <taxon>Metazoa</taxon>
        <taxon>Chordata</taxon>
        <taxon>Cephalochordata</taxon>
        <taxon>Leptocardii</taxon>
        <taxon>Amphioxiformes</taxon>
        <taxon>Branchiostomatidae</taxon>
        <taxon>Branchiostoma</taxon>
    </lineage>
</organism>
<evidence type="ECO:0000313" key="4">
    <source>
        <dbReference type="RefSeq" id="XP_019633529.1"/>
    </source>
</evidence>
<dbReference type="OrthoDB" id="10401191at2759"/>
<accession>A0A6P4ZHM6</accession>
<feature type="compositionally biased region" description="Low complexity" evidence="2">
    <location>
        <begin position="43"/>
        <end position="52"/>
    </location>
</feature>
<keyword evidence="1" id="KW-0175">Coiled coil</keyword>
<keyword evidence="3" id="KW-1185">Reference proteome</keyword>
<evidence type="ECO:0000256" key="1">
    <source>
        <dbReference type="SAM" id="Coils"/>
    </source>
</evidence>
<dbReference type="RefSeq" id="XP_019633529.1">
    <property type="nucleotide sequence ID" value="XM_019777970.1"/>
</dbReference>
<feature type="region of interest" description="Disordered" evidence="2">
    <location>
        <begin position="1"/>
        <end position="52"/>
    </location>
</feature>